<comment type="caution">
    <text evidence="2">The sequence shown here is derived from an EMBL/GenBank/DDBJ whole genome shotgun (WGS) entry which is preliminary data.</text>
</comment>
<feature type="non-terminal residue" evidence="2">
    <location>
        <position position="1"/>
    </location>
</feature>
<evidence type="ECO:0000256" key="1">
    <source>
        <dbReference type="SAM" id="MobiDB-lite"/>
    </source>
</evidence>
<name>A0A699V1Z4_TANCI</name>
<feature type="compositionally biased region" description="Pro residues" evidence="1">
    <location>
        <begin position="50"/>
        <end position="59"/>
    </location>
</feature>
<sequence length="59" mass="6143">IETPLFKGMLIAREPENLGNAEAEGDEEEQGTAAEEPVTAAADADQSIPSPTPLTPPPQ</sequence>
<organism evidence="2">
    <name type="scientific">Tanacetum cinerariifolium</name>
    <name type="common">Dalmatian daisy</name>
    <name type="synonym">Chrysanthemum cinerariifolium</name>
    <dbReference type="NCBI Taxonomy" id="118510"/>
    <lineage>
        <taxon>Eukaryota</taxon>
        <taxon>Viridiplantae</taxon>
        <taxon>Streptophyta</taxon>
        <taxon>Embryophyta</taxon>
        <taxon>Tracheophyta</taxon>
        <taxon>Spermatophyta</taxon>
        <taxon>Magnoliopsida</taxon>
        <taxon>eudicotyledons</taxon>
        <taxon>Gunneridae</taxon>
        <taxon>Pentapetalae</taxon>
        <taxon>asterids</taxon>
        <taxon>campanulids</taxon>
        <taxon>Asterales</taxon>
        <taxon>Asteraceae</taxon>
        <taxon>Asteroideae</taxon>
        <taxon>Anthemideae</taxon>
        <taxon>Anthemidinae</taxon>
        <taxon>Tanacetum</taxon>
    </lineage>
</organism>
<dbReference type="EMBL" id="BKCJ011376410">
    <property type="protein sequence ID" value="GFD27366.1"/>
    <property type="molecule type" value="Genomic_DNA"/>
</dbReference>
<protein>
    <submittedName>
        <fullName evidence="2">Uncharacterized protein</fullName>
    </submittedName>
</protein>
<accession>A0A699V1Z4</accession>
<proteinExistence type="predicted"/>
<dbReference type="AlphaFoldDB" id="A0A699V1Z4"/>
<gene>
    <name evidence="2" type="ORF">Tci_899335</name>
</gene>
<evidence type="ECO:0000313" key="2">
    <source>
        <dbReference type="EMBL" id="GFD27366.1"/>
    </source>
</evidence>
<feature type="compositionally biased region" description="Low complexity" evidence="1">
    <location>
        <begin position="32"/>
        <end position="45"/>
    </location>
</feature>
<reference evidence="2" key="1">
    <citation type="journal article" date="2019" name="Sci. Rep.">
        <title>Draft genome of Tanacetum cinerariifolium, the natural source of mosquito coil.</title>
        <authorList>
            <person name="Yamashiro T."/>
            <person name="Shiraishi A."/>
            <person name="Satake H."/>
            <person name="Nakayama K."/>
        </authorList>
    </citation>
    <scope>NUCLEOTIDE SEQUENCE</scope>
</reference>
<feature type="region of interest" description="Disordered" evidence="1">
    <location>
        <begin position="1"/>
        <end position="59"/>
    </location>
</feature>